<dbReference type="SUPFAM" id="SSF51126">
    <property type="entry name" value="Pectin lyase-like"/>
    <property type="match status" value="1"/>
</dbReference>
<dbReference type="InterPro" id="IPR006626">
    <property type="entry name" value="PbH1"/>
</dbReference>
<proteinExistence type="inferred from homology"/>
<keyword evidence="7" id="KW-1185">Reference proteome</keyword>
<dbReference type="InterPro" id="IPR024535">
    <property type="entry name" value="RHGA/B-epi-like_pectate_lyase"/>
</dbReference>
<keyword evidence="2 4" id="KW-0378">Hydrolase</keyword>
<organism evidence="6 7">
    <name type="scientific">Asticcacaulis biprosthecium C19</name>
    <dbReference type="NCBI Taxonomy" id="715226"/>
    <lineage>
        <taxon>Bacteria</taxon>
        <taxon>Pseudomonadati</taxon>
        <taxon>Pseudomonadota</taxon>
        <taxon>Alphaproteobacteria</taxon>
        <taxon>Caulobacterales</taxon>
        <taxon>Caulobacteraceae</taxon>
        <taxon>Asticcacaulis</taxon>
    </lineage>
</organism>
<evidence type="ECO:0000256" key="1">
    <source>
        <dbReference type="ARBA" id="ARBA00008834"/>
    </source>
</evidence>
<dbReference type="EMBL" id="GL883081">
    <property type="protein sequence ID" value="EGF89386.1"/>
    <property type="molecule type" value="Genomic_DNA"/>
</dbReference>
<dbReference type="InterPro" id="IPR006311">
    <property type="entry name" value="TAT_signal"/>
</dbReference>
<accession>F4QU86</accession>
<comment type="similarity">
    <text evidence="1 4">Belongs to the glycosyl hydrolase 28 family.</text>
</comment>
<dbReference type="eggNOG" id="COG5434">
    <property type="taxonomic scope" value="Bacteria"/>
</dbReference>
<evidence type="ECO:0000256" key="4">
    <source>
        <dbReference type="RuleBase" id="RU361169"/>
    </source>
</evidence>
<dbReference type="InterPro" id="IPR011050">
    <property type="entry name" value="Pectin_lyase_fold/virulence"/>
</dbReference>
<dbReference type="PANTHER" id="PTHR31339">
    <property type="entry name" value="PECTIN LYASE-RELATED"/>
    <property type="match status" value="1"/>
</dbReference>
<dbReference type="SMART" id="SM00710">
    <property type="entry name" value="PbH1"/>
    <property type="match status" value="6"/>
</dbReference>
<dbReference type="GO" id="GO:0005975">
    <property type="term" value="P:carbohydrate metabolic process"/>
    <property type="evidence" value="ECO:0007669"/>
    <property type="project" value="InterPro"/>
</dbReference>
<keyword evidence="3 4" id="KW-0326">Glycosidase</keyword>
<sequence>MEVLSRRHILALTAAAILLPRISWAGPARADTPFGLNVRDFGARGDGTTIDTPAVNAAIDHLASRGGGTLYFPAGSYACYTIRLKSHIRLYLDAGAVIVAAPTPIEGMTSGGYDQDVDLPESYRDFQDHGHGHWRNSLIWGEGLNDIAIEGPGLIWGKGLGRGHDYDKGMPISGRPGVGDKAIALKLCRNVLLRDFRMLQAGWFGLLATGVDNLTIDNLLIDTNRDGLDIDCCKNVRISNCTINSPWDDAICPKSSYALGYPRATENVTITNCYVSGSYVIGSVLDGSYKVFLPEPKGTHGRIKLGTESNGGFRNITISNIVFDKCRGIALETVDGAHLEDITITNISMREVTTAPIFLRLGRRMRGPAGVVPGTLKRVIISNITSSAAAIMPSIIAGVEGYKVEDIRISDMFLQSLGGADPALASRMPPLNEAGYPEPNMFGDLPASGLFVRQARNIELDHIEFQTQKPDPRPVFWLQDVDGFRTGHIRRPIGATVFTQRVTGMEMDRP</sequence>
<feature type="domain" description="Rhamnogalacturonase A/B/Epimerase-like pectate lyase" evidence="5">
    <location>
        <begin position="37"/>
        <end position="87"/>
    </location>
</feature>
<dbReference type="GO" id="GO:0004650">
    <property type="term" value="F:polygalacturonase activity"/>
    <property type="evidence" value="ECO:0007669"/>
    <property type="project" value="InterPro"/>
</dbReference>
<reference evidence="7" key="1">
    <citation type="submission" date="2011-03" db="EMBL/GenBank/DDBJ databases">
        <title>Draft genome sequence of Brevundimonas diminuta.</title>
        <authorList>
            <person name="Brown P.J.B."/>
            <person name="Buechlein A."/>
            <person name="Hemmerich C."/>
            <person name="Brun Y.V."/>
        </authorList>
    </citation>
    <scope>NUCLEOTIDE SEQUENCE [LARGE SCALE GENOMIC DNA]</scope>
    <source>
        <strain evidence="7">C19</strain>
    </source>
</reference>
<gene>
    <name evidence="6" type="ORF">ABI_47340</name>
</gene>
<dbReference type="HOGENOM" id="CLU_016031_8_4_5"/>
<dbReference type="Gene3D" id="2.160.20.10">
    <property type="entry name" value="Single-stranded right-handed beta-helix, Pectin lyase-like"/>
    <property type="match status" value="1"/>
</dbReference>
<dbReference type="AlphaFoldDB" id="F4QU86"/>
<dbReference type="InterPro" id="IPR012334">
    <property type="entry name" value="Pectin_lyas_fold"/>
</dbReference>
<evidence type="ECO:0000259" key="5">
    <source>
        <dbReference type="Pfam" id="PF12708"/>
    </source>
</evidence>
<dbReference type="OrthoDB" id="9795222at2"/>
<dbReference type="InterPro" id="IPR051801">
    <property type="entry name" value="GH28_Enzymes"/>
</dbReference>
<dbReference type="InterPro" id="IPR000743">
    <property type="entry name" value="Glyco_hydro_28"/>
</dbReference>
<evidence type="ECO:0000256" key="3">
    <source>
        <dbReference type="ARBA" id="ARBA00023295"/>
    </source>
</evidence>
<dbReference type="PANTHER" id="PTHR31339:SF9">
    <property type="entry name" value="PLASMIN AND FIBRONECTIN-BINDING PROTEIN A"/>
    <property type="match status" value="1"/>
</dbReference>
<evidence type="ECO:0000313" key="6">
    <source>
        <dbReference type="EMBL" id="EGF89386.1"/>
    </source>
</evidence>
<dbReference type="Pfam" id="PF00295">
    <property type="entry name" value="Glyco_hydro_28"/>
    <property type="match status" value="1"/>
</dbReference>
<dbReference type="PROSITE" id="PS51318">
    <property type="entry name" value="TAT"/>
    <property type="match status" value="1"/>
</dbReference>
<dbReference type="Pfam" id="PF12708">
    <property type="entry name" value="Pect-lyase_RHGA_epim"/>
    <property type="match status" value="1"/>
</dbReference>
<evidence type="ECO:0000313" key="7">
    <source>
        <dbReference type="Proteomes" id="UP000006512"/>
    </source>
</evidence>
<dbReference type="STRING" id="715226.ABI_47340"/>
<dbReference type="Proteomes" id="UP000006512">
    <property type="component" value="Unassembled WGS sequence"/>
</dbReference>
<evidence type="ECO:0000256" key="2">
    <source>
        <dbReference type="ARBA" id="ARBA00022801"/>
    </source>
</evidence>
<protein>
    <submittedName>
        <fullName evidence="6">Tat twin-arginine translocation pathway signal sequence domain protein</fullName>
    </submittedName>
</protein>
<name>F4QU86_9CAUL</name>